<evidence type="ECO:0000259" key="2">
    <source>
        <dbReference type="PROSITE" id="PS50943"/>
    </source>
</evidence>
<dbReference type="GO" id="GO:0003677">
    <property type="term" value="F:DNA binding"/>
    <property type="evidence" value="ECO:0007669"/>
    <property type="project" value="InterPro"/>
</dbReference>
<dbReference type="InterPro" id="IPR001387">
    <property type="entry name" value="Cro/C1-type_HTH"/>
</dbReference>
<dbReference type="Gene3D" id="1.10.260.40">
    <property type="entry name" value="lambda repressor-like DNA-binding domains"/>
    <property type="match status" value="1"/>
</dbReference>
<keyword evidence="4" id="KW-1185">Reference proteome</keyword>
<evidence type="ECO:0000256" key="1">
    <source>
        <dbReference type="SAM" id="Coils"/>
    </source>
</evidence>
<proteinExistence type="predicted"/>
<evidence type="ECO:0000313" key="4">
    <source>
        <dbReference type="Proteomes" id="UP000181790"/>
    </source>
</evidence>
<comment type="caution">
    <text evidence="3">The sequence shown here is derived from an EMBL/GenBank/DDBJ whole genome shotgun (WGS) entry which is preliminary data.</text>
</comment>
<dbReference type="SUPFAM" id="SSF47413">
    <property type="entry name" value="lambda repressor-like DNA-binding domains"/>
    <property type="match status" value="1"/>
</dbReference>
<dbReference type="SMART" id="SM00530">
    <property type="entry name" value="HTH_XRE"/>
    <property type="match status" value="1"/>
</dbReference>
<dbReference type="AlphaFoldDB" id="A0A1S2VIQ3"/>
<keyword evidence="1" id="KW-0175">Coiled coil</keyword>
<gene>
    <name evidence="3" type="ORF">BLX24_13825</name>
</gene>
<evidence type="ECO:0000313" key="3">
    <source>
        <dbReference type="EMBL" id="OIN58641.1"/>
    </source>
</evidence>
<organism evidence="3 4">
    <name type="scientific">Arsenicibacter rosenii</name>
    <dbReference type="NCBI Taxonomy" id="1750698"/>
    <lineage>
        <taxon>Bacteria</taxon>
        <taxon>Pseudomonadati</taxon>
        <taxon>Bacteroidota</taxon>
        <taxon>Cytophagia</taxon>
        <taxon>Cytophagales</taxon>
        <taxon>Spirosomataceae</taxon>
        <taxon>Arsenicibacter</taxon>
    </lineage>
</organism>
<accession>A0A1S2VIQ3</accession>
<dbReference type="EMBL" id="MORL01000006">
    <property type="protein sequence ID" value="OIN58641.1"/>
    <property type="molecule type" value="Genomic_DNA"/>
</dbReference>
<dbReference type="Pfam" id="PF01381">
    <property type="entry name" value="HTH_3"/>
    <property type="match status" value="1"/>
</dbReference>
<name>A0A1S2VIQ3_9BACT</name>
<protein>
    <recommendedName>
        <fullName evidence="2">HTH cro/C1-type domain-containing protein</fullName>
    </recommendedName>
</protein>
<reference evidence="3 4" key="1">
    <citation type="submission" date="2016-10" db="EMBL/GenBank/DDBJ databases">
        <title>Arsenicibacter rosenii gen. nov., sp. nov., an efficient arsenic-methylating bacterium isolated from an arsenic-contaminated paddy soil.</title>
        <authorList>
            <person name="Huang K."/>
        </authorList>
    </citation>
    <scope>NUCLEOTIDE SEQUENCE [LARGE SCALE GENOMIC DNA]</scope>
    <source>
        <strain evidence="3 4">SM-1</strain>
    </source>
</reference>
<dbReference type="Proteomes" id="UP000181790">
    <property type="component" value="Unassembled WGS sequence"/>
</dbReference>
<feature type="coiled-coil region" evidence="1">
    <location>
        <begin position="79"/>
        <end position="120"/>
    </location>
</feature>
<dbReference type="InterPro" id="IPR010982">
    <property type="entry name" value="Lambda_DNA-bd_dom_sf"/>
</dbReference>
<dbReference type="CDD" id="cd00093">
    <property type="entry name" value="HTH_XRE"/>
    <property type="match status" value="1"/>
</dbReference>
<feature type="domain" description="HTH cro/C1-type" evidence="2">
    <location>
        <begin position="7"/>
        <end position="61"/>
    </location>
</feature>
<dbReference type="RefSeq" id="WP_071503748.1">
    <property type="nucleotide sequence ID" value="NZ_MORL01000006.1"/>
</dbReference>
<sequence>MNIAEKIKAIRKSKGITPTIMAKALDIEPTNYPRLENRGDRLSYEYLVRIVGALGISMSEFLSWGEENESKSVAELDSTKDMQLEIDRLKARIEELDDRLQDKQQIIRSYETAIDRLRSETDYILYQFGVELGLGKENADLFDFMTVVKSSDVIRLNRREFTKDELFTIYEGIVMKEPKLYELIIKVYELALSKTKIDFDNITARVMEGFHPGHRP</sequence>
<dbReference type="OrthoDB" id="961496at2"/>
<dbReference type="PROSITE" id="PS50943">
    <property type="entry name" value="HTH_CROC1"/>
    <property type="match status" value="1"/>
</dbReference>